<keyword evidence="1" id="KW-0732">Signal</keyword>
<name>A0A6C0GUB7_9BACT</name>
<dbReference type="Pfam" id="PF13620">
    <property type="entry name" value="CarboxypepD_reg"/>
    <property type="match status" value="1"/>
</dbReference>
<dbReference type="GO" id="GO:0004180">
    <property type="term" value="F:carboxypeptidase activity"/>
    <property type="evidence" value="ECO:0007669"/>
    <property type="project" value="UniProtKB-KW"/>
</dbReference>
<dbReference type="Proteomes" id="UP000480178">
    <property type="component" value="Chromosome"/>
</dbReference>
<organism evidence="2 3">
    <name type="scientific">Rhodocytophaga rosea</name>
    <dbReference type="NCBI Taxonomy" id="2704465"/>
    <lineage>
        <taxon>Bacteria</taxon>
        <taxon>Pseudomonadati</taxon>
        <taxon>Bacteroidota</taxon>
        <taxon>Cytophagia</taxon>
        <taxon>Cytophagales</taxon>
        <taxon>Rhodocytophagaceae</taxon>
        <taxon>Rhodocytophaga</taxon>
    </lineage>
</organism>
<gene>
    <name evidence="2" type="ORF">GXP67_36600</name>
</gene>
<dbReference type="InterPro" id="IPR008969">
    <property type="entry name" value="CarboxyPept-like_regulatory"/>
</dbReference>
<evidence type="ECO:0000313" key="3">
    <source>
        <dbReference type="Proteomes" id="UP000480178"/>
    </source>
</evidence>
<dbReference type="RefSeq" id="WP_162447715.1">
    <property type="nucleotide sequence ID" value="NZ_CP048222.1"/>
</dbReference>
<dbReference type="EMBL" id="CP048222">
    <property type="protein sequence ID" value="QHT71795.1"/>
    <property type="molecule type" value="Genomic_DNA"/>
</dbReference>
<protein>
    <submittedName>
        <fullName evidence="2">Carboxypeptidase regulatory-like domain-containing protein</fullName>
    </submittedName>
</protein>
<dbReference type="Gene3D" id="2.60.40.1120">
    <property type="entry name" value="Carboxypeptidase-like, regulatory domain"/>
    <property type="match status" value="1"/>
</dbReference>
<evidence type="ECO:0000313" key="2">
    <source>
        <dbReference type="EMBL" id="QHT71795.1"/>
    </source>
</evidence>
<feature type="chain" id="PRO_5025670241" evidence="1">
    <location>
        <begin position="26"/>
        <end position="260"/>
    </location>
</feature>
<dbReference type="SUPFAM" id="SSF49464">
    <property type="entry name" value="Carboxypeptidase regulatory domain-like"/>
    <property type="match status" value="1"/>
</dbReference>
<evidence type="ECO:0000256" key="1">
    <source>
        <dbReference type="SAM" id="SignalP"/>
    </source>
</evidence>
<feature type="signal peptide" evidence="1">
    <location>
        <begin position="1"/>
        <end position="25"/>
    </location>
</feature>
<sequence>MILRSNKNLIPFLYVFIALFFSCKADDNDANQHPKPIENEEGYATGIITDTNGNPISGANVRIDNTMFYNSNTLAITDNAGKYKAKLATVGTYNVTAVLVKELNGKSYTIDLHPEKYEVMSNAGGVRNFQLKLTGEKADGLGYYGATVGINSAVGSYIYDSENIEFTLVPVGKLIDGSTGKTLIVKEGAAYTQDYGYLVDIPLGRYQIKAMYSTENGKVPLKIRKKFDEASVYSTTFTLDFDPETSFGKNIAIIEYDYSK</sequence>
<dbReference type="PROSITE" id="PS51257">
    <property type="entry name" value="PROKAR_LIPOPROTEIN"/>
    <property type="match status" value="1"/>
</dbReference>
<proteinExistence type="predicted"/>
<dbReference type="KEGG" id="rhoz:GXP67_36600"/>
<keyword evidence="2" id="KW-0378">Hydrolase</keyword>
<accession>A0A6C0GUB7</accession>
<keyword evidence="2" id="KW-0645">Protease</keyword>
<keyword evidence="2" id="KW-0121">Carboxypeptidase</keyword>
<keyword evidence="3" id="KW-1185">Reference proteome</keyword>
<reference evidence="2 3" key="1">
    <citation type="submission" date="2020-01" db="EMBL/GenBank/DDBJ databases">
        <authorList>
            <person name="Kim M.K."/>
        </authorList>
    </citation>
    <scope>NUCLEOTIDE SEQUENCE [LARGE SCALE GENOMIC DNA]</scope>
    <source>
        <strain evidence="2 3">172606-1</strain>
    </source>
</reference>
<dbReference type="AlphaFoldDB" id="A0A6C0GUB7"/>